<keyword evidence="3" id="KW-1185">Reference proteome</keyword>
<feature type="transmembrane region" description="Helical" evidence="1">
    <location>
        <begin position="6"/>
        <end position="28"/>
    </location>
</feature>
<keyword evidence="1" id="KW-0472">Membrane</keyword>
<feature type="transmembrane region" description="Helical" evidence="1">
    <location>
        <begin position="73"/>
        <end position="91"/>
    </location>
</feature>
<evidence type="ECO:0000313" key="3">
    <source>
        <dbReference type="Proteomes" id="UP001239909"/>
    </source>
</evidence>
<feature type="transmembrane region" description="Helical" evidence="1">
    <location>
        <begin position="40"/>
        <end position="67"/>
    </location>
</feature>
<name>A0ABQ6LIF8_9RHOB</name>
<accession>A0ABQ6LIF8</accession>
<dbReference type="RefSeq" id="WP_285671863.1">
    <property type="nucleotide sequence ID" value="NZ_BSYI01000015.1"/>
</dbReference>
<protein>
    <submittedName>
        <fullName evidence="2">Uncharacterized protein</fullName>
    </submittedName>
</protein>
<proteinExistence type="predicted"/>
<sequence>MTDLIYFTVSLSGLAALAAVLVVIGRMAGDCPQTAGAARLATWVVVTGFIALGIGAVALIGAALPVLSEGRAAGLYLAIGLLAIALGFGFYNAATMLRDILAAAPRAGEGSAG</sequence>
<organism evidence="2 3">
    <name type="scientific">Paralimibaculum aggregatum</name>
    <dbReference type="NCBI Taxonomy" id="3036245"/>
    <lineage>
        <taxon>Bacteria</taxon>
        <taxon>Pseudomonadati</taxon>
        <taxon>Pseudomonadota</taxon>
        <taxon>Alphaproteobacteria</taxon>
        <taxon>Rhodobacterales</taxon>
        <taxon>Paracoccaceae</taxon>
        <taxon>Paralimibaculum</taxon>
    </lineage>
</organism>
<reference evidence="2 3" key="1">
    <citation type="submission" date="2023-04" db="EMBL/GenBank/DDBJ databases">
        <title>Marinoamorphus aggregata gen. nov., sp. Nov., isolate from tissue of brittle star Ophioplocus japonicus.</title>
        <authorList>
            <person name="Kawano K."/>
            <person name="Sawayama S."/>
            <person name="Nakagawa S."/>
        </authorList>
    </citation>
    <scope>NUCLEOTIDE SEQUENCE [LARGE SCALE GENOMIC DNA]</scope>
    <source>
        <strain evidence="2 3">NKW23</strain>
    </source>
</reference>
<dbReference type="Proteomes" id="UP001239909">
    <property type="component" value="Unassembled WGS sequence"/>
</dbReference>
<keyword evidence="1" id="KW-1133">Transmembrane helix</keyword>
<keyword evidence="1" id="KW-0812">Transmembrane</keyword>
<dbReference type="EMBL" id="BSYI01000015">
    <property type="protein sequence ID" value="GMG83070.1"/>
    <property type="molecule type" value="Genomic_DNA"/>
</dbReference>
<evidence type="ECO:0000256" key="1">
    <source>
        <dbReference type="SAM" id="Phobius"/>
    </source>
</evidence>
<gene>
    <name evidence="2" type="ORF">LNKW23_22830</name>
</gene>
<comment type="caution">
    <text evidence="2">The sequence shown here is derived from an EMBL/GenBank/DDBJ whole genome shotgun (WGS) entry which is preliminary data.</text>
</comment>
<evidence type="ECO:0000313" key="2">
    <source>
        <dbReference type="EMBL" id="GMG83070.1"/>
    </source>
</evidence>